<dbReference type="SUPFAM" id="SSF90229">
    <property type="entry name" value="CCCH zinc finger"/>
    <property type="match status" value="1"/>
</dbReference>
<dbReference type="GO" id="GO:0008270">
    <property type="term" value="F:zinc ion binding"/>
    <property type="evidence" value="ECO:0007669"/>
    <property type="project" value="UniProtKB-KW"/>
</dbReference>
<keyword evidence="8" id="KW-1185">Reference proteome</keyword>
<feature type="region of interest" description="Disordered" evidence="5">
    <location>
        <begin position="56"/>
        <end position="167"/>
    </location>
</feature>
<evidence type="ECO:0000256" key="5">
    <source>
        <dbReference type="SAM" id="MobiDB-lite"/>
    </source>
</evidence>
<keyword evidence="1 4" id="KW-0479">Metal-binding</keyword>
<evidence type="ECO:0000259" key="6">
    <source>
        <dbReference type="PROSITE" id="PS50103"/>
    </source>
</evidence>
<feature type="compositionally biased region" description="Basic and acidic residues" evidence="5">
    <location>
        <begin position="100"/>
        <end position="114"/>
    </location>
</feature>
<accession>A0A7G2CAX7</accession>
<evidence type="ECO:0000256" key="3">
    <source>
        <dbReference type="ARBA" id="ARBA00022833"/>
    </source>
</evidence>
<dbReference type="VEuPathDB" id="TriTrypDB:ADEAN_000406700"/>
<reference evidence="7 8" key="1">
    <citation type="submission" date="2020-08" db="EMBL/GenBank/DDBJ databases">
        <authorList>
            <person name="Newling K."/>
            <person name="Davey J."/>
            <person name="Forrester S."/>
        </authorList>
    </citation>
    <scope>NUCLEOTIDE SEQUENCE [LARGE SCALE GENOMIC DNA]</scope>
    <source>
        <strain evidence="8">Crithidia deanei Carvalho (ATCC PRA-265)</strain>
    </source>
</reference>
<feature type="compositionally biased region" description="Basic and acidic residues" evidence="5">
    <location>
        <begin position="136"/>
        <end position="154"/>
    </location>
</feature>
<feature type="region of interest" description="Disordered" evidence="5">
    <location>
        <begin position="290"/>
        <end position="330"/>
    </location>
</feature>
<keyword evidence="2 4" id="KW-0863">Zinc-finger</keyword>
<dbReference type="AlphaFoldDB" id="A0A7G2CAX7"/>
<feature type="compositionally biased region" description="Polar residues" evidence="5">
    <location>
        <begin position="292"/>
        <end position="305"/>
    </location>
</feature>
<dbReference type="Proteomes" id="UP000515908">
    <property type="component" value="Chromosome 07"/>
</dbReference>
<dbReference type="EMBL" id="LR877151">
    <property type="protein sequence ID" value="CAD2216605.1"/>
    <property type="molecule type" value="Genomic_DNA"/>
</dbReference>
<dbReference type="SMART" id="SM00356">
    <property type="entry name" value="ZnF_C3H1"/>
    <property type="match status" value="1"/>
</dbReference>
<feature type="compositionally biased region" description="Acidic residues" evidence="5">
    <location>
        <begin position="360"/>
        <end position="371"/>
    </location>
</feature>
<dbReference type="InterPro" id="IPR000571">
    <property type="entry name" value="Znf_CCCH"/>
</dbReference>
<sequence>MRQLIININDITKIIFVFRKLFNVFMRVGYKFILPLFSRSCRYLAFLRIFHTMEEKPHRGGKGAGRGSGSTNYRGRGGTNNTERGGSDKSGRGRGNQPEGDTHGTTKADSDHSNKIIRKTNNRKHFYQNISQNRPPHSEADRPQESRKEVHGDSEVPSAKTTHAPPNHADKKVCVYFQRGKCKKGDQCPYQHPKEEAEHTGRALPVANKVADSPSHPNLQPSFERDVKNDLTEAEVMRAPANPKEQRRIVRGEVVHKRPKENAGFFRTVFRLFSPAHEPDEPPVLEEKTLADQPSQNDAVSNDSLSFKPEVSDEPEAVDEPGAVDEPQAVDVPEAVNQLAAVDESEIGDESEAVDKPEAVDEPGAVDEPQAVDEPEELWETIPEGFVDRPIEPFFQAGGALRFVADRKAAVDHPANCVVEILQHTKAEIPLFFENFMAKEVELLEQVGTAVKERRETAQLVEFHPVDEPRGNRVYSPAKGNCVVAVDPQIAQRFNDAFEFEHNHTTGTATLRVHVIDMPSLLTQETDREAQTNLVEFHASVLSGGSQPLFDNKETRELFSFSTEKLCPAITVEVKVNDNESLSGVLSDPEKFTIFRSQVQLSERVTHENPMFERGIDLNVNQNDSRGVQSVKALYRRVLPYLKKMGSATSLRETESVAVNYFERSLTVVHSAQPCEPGVLTSFLLNDVYGRAFKHALERHPHPECVPCFLRYGKCRPFWERNPPLFEALHEHYVPAEIVPKTLPYLDDYFLEVSGVGLTTFVKHAKPSLYEQCFDAEGTYTTLKEAKENRWEYSFVLNKPSREYTSIVALEMMMNFVEEKACRWCENPDAVTRLISDANTLLRLERKQHQVNTHLLTLVFDYRRSIGDSSPFLVPGFSVEKENGMFDIFLPQMDYTIRDVPAKGLRDGGKLWLSVNPCSGMATSVTIGDAS</sequence>
<organism evidence="7 8">
    <name type="scientific">Angomonas deanei</name>
    <dbReference type="NCBI Taxonomy" id="59799"/>
    <lineage>
        <taxon>Eukaryota</taxon>
        <taxon>Discoba</taxon>
        <taxon>Euglenozoa</taxon>
        <taxon>Kinetoplastea</taxon>
        <taxon>Metakinetoplastina</taxon>
        <taxon>Trypanosomatida</taxon>
        <taxon>Trypanosomatidae</taxon>
        <taxon>Strigomonadinae</taxon>
        <taxon>Angomonas</taxon>
    </lineage>
</organism>
<feature type="compositionally biased region" description="Low complexity" evidence="5">
    <location>
        <begin position="69"/>
        <end position="84"/>
    </location>
</feature>
<dbReference type="OrthoDB" id="10065654at2759"/>
<protein>
    <submittedName>
        <fullName evidence="7">Zinc finger C-x8-C-x5-C-x3-H type (And similar), putative</fullName>
    </submittedName>
</protein>
<feature type="domain" description="C3H1-type" evidence="6">
    <location>
        <begin position="169"/>
        <end position="195"/>
    </location>
</feature>
<dbReference type="Gene3D" id="4.10.1000.10">
    <property type="entry name" value="Zinc finger, CCCH-type"/>
    <property type="match status" value="1"/>
</dbReference>
<feature type="compositionally biased region" description="Basic residues" evidence="5">
    <location>
        <begin position="115"/>
        <end position="126"/>
    </location>
</feature>
<proteinExistence type="predicted"/>
<evidence type="ECO:0000313" key="8">
    <source>
        <dbReference type="Proteomes" id="UP000515908"/>
    </source>
</evidence>
<evidence type="ECO:0000256" key="1">
    <source>
        <dbReference type="ARBA" id="ARBA00022723"/>
    </source>
</evidence>
<evidence type="ECO:0000313" key="7">
    <source>
        <dbReference type="EMBL" id="CAD2216605.1"/>
    </source>
</evidence>
<name>A0A7G2CAX7_9TRYP</name>
<dbReference type="PROSITE" id="PS50103">
    <property type="entry name" value="ZF_C3H1"/>
    <property type="match status" value="1"/>
</dbReference>
<evidence type="ECO:0000256" key="4">
    <source>
        <dbReference type="PROSITE-ProRule" id="PRU00723"/>
    </source>
</evidence>
<feature type="zinc finger region" description="C3H1-type" evidence="4">
    <location>
        <begin position="169"/>
        <end position="195"/>
    </location>
</feature>
<dbReference type="InterPro" id="IPR036855">
    <property type="entry name" value="Znf_CCCH_sf"/>
</dbReference>
<feature type="region of interest" description="Disordered" evidence="5">
    <location>
        <begin position="343"/>
        <end position="371"/>
    </location>
</feature>
<gene>
    <name evidence="7" type="ORF">ADEAN_000406700</name>
</gene>
<feature type="compositionally biased region" description="Acidic residues" evidence="5">
    <location>
        <begin position="312"/>
        <end position="323"/>
    </location>
</feature>
<feature type="compositionally biased region" description="Acidic residues" evidence="5">
    <location>
        <begin position="343"/>
        <end position="352"/>
    </location>
</feature>
<evidence type="ECO:0000256" key="2">
    <source>
        <dbReference type="ARBA" id="ARBA00022771"/>
    </source>
</evidence>
<keyword evidence="3 4" id="KW-0862">Zinc</keyword>